<dbReference type="Pfam" id="PF13191">
    <property type="entry name" value="AAA_16"/>
    <property type="match status" value="1"/>
</dbReference>
<dbReference type="InterPro" id="IPR020796">
    <property type="entry name" value="ORC5"/>
</dbReference>
<dbReference type="RefSeq" id="XP_023172212.2">
    <property type="nucleotide sequence ID" value="XM_023316444.2"/>
</dbReference>
<dbReference type="Pfam" id="PF14630">
    <property type="entry name" value="ORC5_C"/>
    <property type="match status" value="1"/>
</dbReference>
<evidence type="ECO:0000256" key="7">
    <source>
        <dbReference type="ARBA" id="ARBA00069657"/>
    </source>
</evidence>
<dbReference type="InterPro" id="IPR041664">
    <property type="entry name" value="AAA_16"/>
</dbReference>
<dbReference type="GO" id="GO:0003688">
    <property type="term" value="F:DNA replication origin binding"/>
    <property type="evidence" value="ECO:0007669"/>
    <property type="project" value="TreeGrafter"/>
</dbReference>
<evidence type="ECO:0000256" key="5">
    <source>
        <dbReference type="ARBA" id="ARBA00022840"/>
    </source>
</evidence>
<dbReference type="PANTHER" id="PTHR12705:SF0">
    <property type="entry name" value="ORIGIN RECOGNITION COMPLEX SUBUNIT 5"/>
    <property type="match status" value="1"/>
</dbReference>
<evidence type="ECO:0000259" key="8">
    <source>
        <dbReference type="Pfam" id="PF13191"/>
    </source>
</evidence>
<comment type="similarity">
    <text evidence="2">Belongs to the ORC5 family.</text>
</comment>
<dbReference type="Gene3D" id="3.40.50.300">
    <property type="entry name" value="P-loop containing nucleotide triphosphate hydrolases"/>
    <property type="match status" value="1"/>
</dbReference>
<protein>
    <recommendedName>
        <fullName evidence="7">Origin recognition complex subunit 5</fullName>
    </recommendedName>
</protein>
<evidence type="ECO:0000256" key="3">
    <source>
        <dbReference type="ARBA" id="ARBA00022705"/>
    </source>
</evidence>
<keyword evidence="4" id="KW-0547">Nucleotide-binding</keyword>
<keyword evidence="5" id="KW-0067">ATP-binding</keyword>
<gene>
    <name evidence="12" type="primary">LOC111600367</name>
</gene>
<comment type="subcellular location">
    <subcellularLocation>
        <location evidence="1">Nucleus</location>
    </subcellularLocation>
</comment>
<dbReference type="KEGG" id="dhe:111600367"/>
<dbReference type="FunFam" id="3.40.50.300:FF:000673">
    <property type="entry name" value="Origin recognition complex subunit 5"/>
    <property type="match status" value="1"/>
</dbReference>
<keyword evidence="11" id="KW-1185">Reference proteome</keyword>
<keyword evidence="6" id="KW-0539">Nucleus</keyword>
<evidence type="ECO:0000313" key="12">
    <source>
        <dbReference type="RefSeq" id="XP_023172212.2"/>
    </source>
</evidence>
<dbReference type="InterPro" id="IPR027417">
    <property type="entry name" value="P-loop_NTPase"/>
</dbReference>
<feature type="domain" description="ORC5 lid" evidence="10">
    <location>
        <begin position="284"/>
        <end position="344"/>
    </location>
</feature>
<dbReference type="SUPFAM" id="SSF52540">
    <property type="entry name" value="P-loop containing nucleoside triphosphate hydrolases"/>
    <property type="match status" value="1"/>
</dbReference>
<dbReference type="CTD" id="5001"/>
<evidence type="ECO:0000256" key="4">
    <source>
        <dbReference type="ARBA" id="ARBA00022741"/>
    </source>
</evidence>
<evidence type="ECO:0000313" key="11">
    <source>
        <dbReference type="Proteomes" id="UP000504633"/>
    </source>
</evidence>
<evidence type="ECO:0000256" key="6">
    <source>
        <dbReference type="ARBA" id="ARBA00023242"/>
    </source>
</evidence>
<dbReference type="PANTHER" id="PTHR12705">
    <property type="entry name" value="ORIGIN RECOGNITION COMPLEX SUBUNIT 5"/>
    <property type="match status" value="1"/>
</dbReference>
<evidence type="ECO:0000259" key="10">
    <source>
        <dbReference type="Pfam" id="PF21639"/>
    </source>
</evidence>
<reference evidence="12" key="1">
    <citation type="submission" date="2025-08" db="UniProtKB">
        <authorList>
            <consortium name="RefSeq"/>
        </authorList>
    </citation>
    <scope>IDENTIFICATION</scope>
    <source>
        <strain evidence="12">15085-1641.00</strain>
        <tissue evidence="12">Whole body</tissue>
    </source>
</reference>
<dbReference type="GO" id="GO:0006270">
    <property type="term" value="P:DNA replication initiation"/>
    <property type="evidence" value="ECO:0007669"/>
    <property type="project" value="TreeGrafter"/>
</dbReference>
<dbReference type="GeneID" id="111600367"/>
<dbReference type="InterPro" id="IPR048866">
    <property type="entry name" value="ORC5_lid"/>
</dbReference>
<keyword evidence="3" id="KW-0235">DNA replication</keyword>
<dbReference type="OrthoDB" id="365981at2759"/>
<evidence type="ECO:0000256" key="1">
    <source>
        <dbReference type="ARBA" id="ARBA00004123"/>
    </source>
</evidence>
<organism evidence="11 12">
    <name type="scientific">Drosophila hydei</name>
    <name type="common">Fruit fly</name>
    <dbReference type="NCBI Taxonomy" id="7224"/>
    <lineage>
        <taxon>Eukaryota</taxon>
        <taxon>Metazoa</taxon>
        <taxon>Ecdysozoa</taxon>
        <taxon>Arthropoda</taxon>
        <taxon>Hexapoda</taxon>
        <taxon>Insecta</taxon>
        <taxon>Pterygota</taxon>
        <taxon>Neoptera</taxon>
        <taxon>Endopterygota</taxon>
        <taxon>Diptera</taxon>
        <taxon>Brachycera</taxon>
        <taxon>Muscomorpha</taxon>
        <taxon>Ephydroidea</taxon>
        <taxon>Drosophilidae</taxon>
        <taxon>Drosophila</taxon>
    </lineage>
</organism>
<name>A0A6J1M209_DROHY</name>
<feature type="domain" description="Origin recognition complex subunit 5 C-terminal" evidence="9">
    <location>
        <begin position="375"/>
        <end position="510"/>
    </location>
</feature>
<dbReference type="Proteomes" id="UP000504633">
    <property type="component" value="Unplaced"/>
</dbReference>
<dbReference type="GO" id="GO:0005524">
    <property type="term" value="F:ATP binding"/>
    <property type="evidence" value="ECO:0007669"/>
    <property type="project" value="UniProtKB-KW"/>
</dbReference>
<dbReference type="AlphaFoldDB" id="A0A6J1M209"/>
<evidence type="ECO:0000256" key="2">
    <source>
        <dbReference type="ARBA" id="ARBA00006269"/>
    </source>
</evidence>
<dbReference type="GO" id="GO:0005664">
    <property type="term" value="C:nuclear origin of replication recognition complex"/>
    <property type="evidence" value="ECO:0007669"/>
    <property type="project" value="TreeGrafter"/>
</dbReference>
<proteinExistence type="inferred from homology"/>
<dbReference type="InterPro" id="IPR047088">
    <property type="entry name" value="ORC5_C"/>
</dbReference>
<accession>A0A6J1M209</accession>
<feature type="domain" description="Orc1-like AAA ATPase" evidence="8">
    <location>
        <begin position="67"/>
        <end position="215"/>
    </location>
</feature>
<dbReference type="OMA" id="QLRRWHG"/>
<evidence type="ECO:0000259" key="9">
    <source>
        <dbReference type="Pfam" id="PF14630"/>
    </source>
</evidence>
<sequence length="514" mass="58520">MKSTYIVTKNPLMKATTMISRYKISKKITSLCRLLSQFFYLARNASSWQQLIKTKKMEKICAALEPQFPCRESAITTLAELIGDCNEAYPPAIYIYGHSGTGKTSLSKAFLQQCQQQQKVRIAQLNAIECYTTKILLENVLDALSQQSTKQQLDTESLRADNMLEFVQQLRRWHGSTARGFLIAVDNAERLRDMDANVLPVLLRLQQLTSLNLCVLLLSQLPFEKYYNKTGLSEIISLHLAQYNKAETLRILSSDYDQMQRQMLQQLKGDQLQLAEQALTPDFYSNYLNLFLSVFYKACRDVPELQLTARKCFAIYLQPVLDGSVECTDVSRLWRHIAGPLRSALTQIYMRIEKPLGEPAVEDQSVRKLAQSLELPYYGKFLLIAAFLASHNSAKQDKRLFVKHHGKQRKRMQTVNARAKNVEKMSTTLGPKSFSIDRLLAIFYAILDEKVGLTCNLLSQISTLVHLKLLSFVSGEQNIMDGSAKLQCTVGLEFVMHIGKVVGFNVRQYLCDFM</sequence>
<dbReference type="Pfam" id="PF21639">
    <property type="entry name" value="ORC5_lid"/>
    <property type="match status" value="1"/>
</dbReference>